<proteinExistence type="predicted"/>
<evidence type="ECO:0000313" key="2">
    <source>
        <dbReference type="Proteomes" id="UP001189429"/>
    </source>
</evidence>
<evidence type="ECO:0000313" key="1">
    <source>
        <dbReference type="EMBL" id="CAK0815237.1"/>
    </source>
</evidence>
<comment type="caution">
    <text evidence="1">The sequence shown here is derived from an EMBL/GenBank/DDBJ whole genome shotgun (WGS) entry which is preliminary data.</text>
</comment>
<gene>
    <name evidence="1" type="ORF">PCOR1329_LOCUS18594</name>
</gene>
<name>A0ABN9RBK2_9DINO</name>
<accession>A0ABN9RBK2</accession>
<protein>
    <submittedName>
        <fullName evidence="1">Uncharacterized protein</fullName>
    </submittedName>
</protein>
<keyword evidence="2" id="KW-1185">Reference proteome</keyword>
<dbReference type="Proteomes" id="UP001189429">
    <property type="component" value="Unassembled WGS sequence"/>
</dbReference>
<reference evidence="1" key="1">
    <citation type="submission" date="2023-10" db="EMBL/GenBank/DDBJ databases">
        <authorList>
            <person name="Chen Y."/>
            <person name="Shah S."/>
            <person name="Dougan E. K."/>
            <person name="Thang M."/>
            <person name="Chan C."/>
        </authorList>
    </citation>
    <scope>NUCLEOTIDE SEQUENCE [LARGE SCALE GENOMIC DNA]</scope>
</reference>
<feature type="non-terminal residue" evidence="1">
    <location>
        <position position="1"/>
    </location>
</feature>
<dbReference type="EMBL" id="CAUYUJ010005863">
    <property type="protein sequence ID" value="CAK0815237.1"/>
    <property type="molecule type" value="Genomic_DNA"/>
</dbReference>
<organism evidence="1 2">
    <name type="scientific">Prorocentrum cordatum</name>
    <dbReference type="NCBI Taxonomy" id="2364126"/>
    <lineage>
        <taxon>Eukaryota</taxon>
        <taxon>Sar</taxon>
        <taxon>Alveolata</taxon>
        <taxon>Dinophyceae</taxon>
        <taxon>Prorocentrales</taxon>
        <taxon>Prorocentraceae</taxon>
        <taxon>Prorocentrum</taxon>
    </lineage>
</organism>
<sequence length="111" mass="11911">DGAQQRATVPEQFEDVGPLSLSYYGAAVFNTDSREHVGRKKRHVALRGLVAEPVVVISQGKLDYVGYAQASKLAADKELTAYAATSVELALERFSTLGILEADAKNADPFA</sequence>